<gene>
    <name evidence="6" type="ORF">GEV33_008773</name>
</gene>
<evidence type="ECO:0000256" key="1">
    <source>
        <dbReference type="ARBA" id="ARBA00009250"/>
    </source>
</evidence>
<evidence type="ECO:0000313" key="6">
    <source>
        <dbReference type="EMBL" id="KAH0814019.1"/>
    </source>
</evidence>
<evidence type="ECO:0000256" key="4">
    <source>
        <dbReference type="SAM" id="MobiDB-lite"/>
    </source>
</evidence>
<dbReference type="SMART" id="SM00355">
    <property type="entry name" value="ZnF_C2H2"/>
    <property type="match status" value="6"/>
</dbReference>
<organism evidence="6 7">
    <name type="scientific">Tenebrio molitor</name>
    <name type="common">Yellow mealworm beetle</name>
    <dbReference type="NCBI Taxonomy" id="7067"/>
    <lineage>
        <taxon>Eukaryota</taxon>
        <taxon>Metazoa</taxon>
        <taxon>Ecdysozoa</taxon>
        <taxon>Arthropoda</taxon>
        <taxon>Hexapoda</taxon>
        <taxon>Insecta</taxon>
        <taxon>Pterygota</taxon>
        <taxon>Neoptera</taxon>
        <taxon>Endopterygota</taxon>
        <taxon>Coleoptera</taxon>
        <taxon>Polyphaga</taxon>
        <taxon>Cucujiformia</taxon>
        <taxon>Tenebrionidae</taxon>
        <taxon>Tenebrio</taxon>
    </lineage>
</organism>
<reference evidence="6" key="1">
    <citation type="journal article" date="2020" name="J Insects Food Feed">
        <title>The yellow mealworm (Tenebrio molitor) genome: a resource for the emerging insects as food and feed industry.</title>
        <authorList>
            <person name="Eriksson T."/>
            <person name="Andere A."/>
            <person name="Kelstrup H."/>
            <person name="Emery V."/>
            <person name="Picard C."/>
        </authorList>
    </citation>
    <scope>NUCLEOTIDE SEQUENCE</scope>
    <source>
        <strain evidence="6">Stoneville</strain>
        <tissue evidence="6">Whole head</tissue>
    </source>
</reference>
<comment type="similarity">
    <text evidence="1">Belongs to the VPS16 family.</text>
</comment>
<protein>
    <recommendedName>
        <fullName evidence="2">Vacuolar protein sorting-associated protein 16 homolog</fullName>
    </recommendedName>
</protein>
<feature type="compositionally biased region" description="Basic and acidic residues" evidence="4">
    <location>
        <begin position="518"/>
        <end position="533"/>
    </location>
</feature>
<feature type="domain" description="C2H2-type" evidence="5">
    <location>
        <begin position="269"/>
        <end position="292"/>
    </location>
</feature>
<feature type="domain" description="C2H2-type" evidence="5">
    <location>
        <begin position="299"/>
        <end position="327"/>
    </location>
</feature>
<reference evidence="6" key="2">
    <citation type="submission" date="2021-08" db="EMBL/GenBank/DDBJ databases">
        <authorList>
            <person name="Eriksson T."/>
        </authorList>
    </citation>
    <scope>NUCLEOTIDE SEQUENCE</scope>
    <source>
        <strain evidence="6">Stoneville</strain>
        <tissue evidence="6">Whole head</tissue>
    </source>
</reference>
<dbReference type="Pfam" id="PF11901">
    <property type="entry name" value="DM9"/>
    <property type="match status" value="2"/>
</dbReference>
<dbReference type="PANTHER" id="PTHR12811">
    <property type="entry name" value="VACUOLAR PROTEIN SORTING VPS16"/>
    <property type="match status" value="1"/>
</dbReference>
<feature type="compositionally biased region" description="Basic residues" evidence="4">
    <location>
        <begin position="1"/>
        <end position="11"/>
    </location>
</feature>
<dbReference type="Pfam" id="PF04841">
    <property type="entry name" value="Vps16_N"/>
    <property type="match status" value="1"/>
</dbReference>
<dbReference type="PROSITE" id="PS50157">
    <property type="entry name" value="ZINC_FINGER_C2H2_2"/>
    <property type="match status" value="2"/>
</dbReference>
<comment type="caution">
    <text evidence="6">The sequence shown here is derived from an EMBL/GenBank/DDBJ whole genome shotgun (WGS) entry which is preliminary data.</text>
</comment>
<feature type="region of interest" description="Disordered" evidence="4">
    <location>
        <begin position="117"/>
        <end position="148"/>
    </location>
</feature>
<dbReference type="SUPFAM" id="SSF50978">
    <property type="entry name" value="WD40 repeat-like"/>
    <property type="match status" value="1"/>
</dbReference>
<name>A0A8J6HFZ0_TENMO</name>
<dbReference type="InterPro" id="IPR036322">
    <property type="entry name" value="WD40_repeat_dom_sf"/>
</dbReference>
<dbReference type="Proteomes" id="UP000719412">
    <property type="component" value="Unassembled WGS sequence"/>
</dbReference>
<dbReference type="Pfam" id="PF04840">
    <property type="entry name" value="Vps16_C"/>
    <property type="match status" value="1"/>
</dbReference>
<dbReference type="GO" id="GO:0016197">
    <property type="term" value="P:endosomal transport"/>
    <property type="evidence" value="ECO:0007669"/>
    <property type="project" value="TreeGrafter"/>
</dbReference>
<dbReference type="InterPro" id="IPR016534">
    <property type="entry name" value="VPS16"/>
</dbReference>
<dbReference type="SMART" id="SM00696">
    <property type="entry name" value="DM9"/>
    <property type="match status" value="4"/>
</dbReference>
<dbReference type="InterPro" id="IPR038132">
    <property type="entry name" value="Vps16_C_sf"/>
</dbReference>
<sequence length="1981" mass="224662">MTGKWHKNKTKKQVETSLGKAPKDAEKGPDLSHLRKPISTSVFGLKQVLSLFQTATNEVQEYITYECDVLYECRMCRTIYRSLANFILHKRNYCREKYIPGGDSSEGGGFVVNDEVKASDEDSRCPTPIEKPGDDASTSESALDGSKSPKKTLLPIIDKLLKKQKIRILAKNTLNEDLSSKAENSDDDVVFVSEESNVVLQKIDTSEVAMFQTSVQGPPDATPGFMKSEVMEIHGIFENNEVVLGTNGKVCTFETNKAISKPNIPKQDLVCTECNFTFSTEKTLTHHIKYKHNKTCTVFPCPDCKETFSNAWSVYRHLYKVHRRTSSQVRRMRALVHSSGIRKDQEPEKKKRKLAEVDENEENEWMNNFEGDKDLQMCGGCGKRFERKAALHSHSQMCTKRIAVCNTIKNKGKAETKPKEKVEKVKELKGAAKRKPSAVTIHKVTVDNMCKEESDEKIEENDPLMIKSEDSDTKPATVRPFVSDITITKDAESRPEETKILPEIEIFTISDDSNEGENEGKKSPKSDSCELHPKSMDVPEEYKEYLNDEADHCFLVKALSYIDKNELKCIPCETAYLSVYRLLRHMSLHFSWFRFQCSKCSYMSFNKYDCTTHAYDHHSTPNNLMESTVLPIPKWKVLCASHDFTELTAVDSSSSDDNQVDSNNQVMPRLEAIQEESVSENGVQNEETILVEDDEMPDICTESVPFPDTVILSDDDHTNNKFKAGPSKINNRPIRNRTKSVKTVQNDFIYDLAKVLKLNDNSIKSKVKRSFKKFEIYTMGWHQDINLENFIATSAPYGGPIAIRRDEQKFIKVQGPGQPIISIFSGSGKQITSFKWTKRPIVCMGWSNDEKLICVQEDGMVVLHDIFGKYLHTFSVIQKIQDVKVIDARIFTSPQNRTGVAVMTSNFKIFLINNIQEPKTRQLSELIKSNLHPTSWVVISDDPHTEVLIAREKELFRLKQDEHHTGTMFEPDISNNYSSILEMAVSFNARHVALFTDSGYLWLGSSNLRTKYCEIDTNVIHKPKQLVWCGNESVVAYWERDNTLLIVGKHGQKMVYTYDGSVQLTAEIDGVRILSNTQHELLQKVPDVVQKIFRINSTDAGSFLLEASKHYQKRSHRANEYICLVKQDLAKAVDQCIDAVGYEFDTEVQKMLIRAAQFGKCFIANMNSDKYVNIIRLLRVLNAVRESKIGIPLTFTHSFLNTVRLQHLSQKVLLDRLITRKEYFLALQIAKYLKMPEEEGSSHILVHWAKYKVSQSHLEEETVAREIAEKLGYTPGISYSEIASTASQFGRRKLAIKLLDYESKASEQVKLLLELTEDTPALIKAIESGDTDLVYMVILKLREKMALGDFKMTIRSFPVAQSLYIKYCKEHNTQALNEIYIQEDDFSALAQTSIMESLDDKKSHVRDSLLTAASDAYKKGRKDLYASICDDYLKLLRFQRQQAEKYGENKIVGKSVHETCLLLLKSNDVKMAEKFKNDFKIPDKRYWWLRIQSLAHMEDWVELEKFSKARKSPIGYAPFVDICLDKHNVAEAKKYLPKVSDDLKVKYYIKAECLDDAAKIAFEQKDLQSLLYVQSKCPSQSSLSEKTFLEPCGFRPPQKSTRQGHVSRCLVIHPVSKHPHRPRPYPVCVPPECSPHIAFRPIHPSTNDVKRGYYWADTFSCGGVPSTALSGGEDVDGHQIYVGRALFKNDWIPAKVIPGRNVAYVSHGGKEYSVDRFQVLCEQRFDWVAGRHDDIPEGAVEGGRTCDGDPLYIGRVQHKGSHTVGKIHPRYKKCFIPFDGKELERYGFKSEFPPSAPAPHLAALSYPIQPPHPSNMYPPLHPPNNNATHFHTPNSQAYRWVDSSVAYGTVPPNALHGGRDADGHPIFVGRAYHEGDLIPAKVIPGKNAAYVAHNGEEHQVEEYQILCKQQFDWVPCHAGHLPPGAIQGGHTGDGEVLYIGRVFHEGAQTIGKIHPSHGVCYIPFDGQEIACPEYETLVLRV</sequence>
<evidence type="ECO:0000313" key="7">
    <source>
        <dbReference type="Proteomes" id="UP000719412"/>
    </source>
</evidence>
<dbReference type="GO" id="GO:0006886">
    <property type="term" value="P:intracellular protein transport"/>
    <property type="evidence" value="ECO:0007669"/>
    <property type="project" value="InterPro"/>
</dbReference>
<evidence type="ECO:0000256" key="3">
    <source>
        <dbReference type="PROSITE-ProRule" id="PRU00042"/>
    </source>
</evidence>
<dbReference type="PANTHER" id="PTHR12811:SF0">
    <property type="entry name" value="VACUOLAR PROTEIN SORTING-ASSOCIATED PROTEIN 16 HOMOLOG"/>
    <property type="match status" value="1"/>
</dbReference>
<accession>A0A8J6HFZ0</accession>
<dbReference type="Gene3D" id="3.30.160.60">
    <property type="entry name" value="Classic Zinc Finger"/>
    <property type="match status" value="1"/>
</dbReference>
<dbReference type="GO" id="GO:0008270">
    <property type="term" value="F:zinc ion binding"/>
    <property type="evidence" value="ECO:0007669"/>
    <property type="project" value="UniProtKB-KW"/>
</dbReference>
<feature type="compositionally biased region" description="Basic and acidic residues" evidence="4">
    <location>
        <begin position="21"/>
        <end position="33"/>
    </location>
</feature>
<dbReference type="EMBL" id="JABDTM020024722">
    <property type="protein sequence ID" value="KAH0814019.1"/>
    <property type="molecule type" value="Genomic_DNA"/>
</dbReference>
<dbReference type="InterPro" id="IPR006926">
    <property type="entry name" value="Vps16_N"/>
</dbReference>
<dbReference type="Gene3D" id="1.10.150.780">
    <property type="entry name" value="Vps16, C-terminal region"/>
    <property type="match status" value="1"/>
</dbReference>
<feature type="region of interest" description="Disordered" evidence="4">
    <location>
        <begin position="1"/>
        <end position="33"/>
    </location>
</feature>
<dbReference type="GO" id="GO:0030897">
    <property type="term" value="C:HOPS complex"/>
    <property type="evidence" value="ECO:0007669"/>
    <property type="project" value="TreeGrafter"/>
</dbReference>
<proteinExistence type="inferred from homology"/>
<dbReference type="GO" id="GO:0005765">
    <property type="term" value="C:lysosomal membrane"/>
    <property type="evidence" value="ECO:0007669"/>
    <property type="project" value="TreeGrafter"/>
</dbReference>
<keyword evidence="3" id="KW-0479">Metal-binding</keyword>
<keyword evidence="3" id="KW-0863">Zinc-finger</keyword>
<dbReference type="GO" id="GO:0003779">
    <property type="term" value="F:actin binding"/>
    <property type="evidence" value="ECO:0007669"/>
    <property type="project" value="TreeGrafter"/>
</dbReference>
<dbReference type="InterPro" id="IPR006925">
    <property type="entry name" value="Vps16_C"/>
</dbReference>
<evidence type="ECO:0000256" key="2">
    <source>
        <dbReference type="ARBA" id="ARBA00017947"/>
    </source>
</evidence>
<feature type="region of interest" description="Disordered" evidence="4">
    <location>
        <begin position="511"/>
        <end position="533"/>
    </location>
</feature>
<keyword evidence="7" id="KW-1185">Reference proteome</keyword>
<dbReference type="InterPro" id="IPR013087">
    <property type="entry name" value="Znf_C2H2_type"/>
</dbReference>
<dbReference type="InterPro" id="IPR006616">
    <property type="entry name" value="DM9_repeat"/>
</dbReference>
<dbReference type="GO" id="GO:0005768">
    <property type="term" value="C:endosome"/>
    <property type="evidence" value="ECO:0007669"/>
    <property type="project" value="TreeGrafter"/>
</dbReference>
<feature type="region of interest" description="Disordered" evidence="4">
    <location>
        <begin position="335"/>
        <end position="359"/>
    </location>
</feature>
<evidence type="ECO:0000259" key="5">
    <source>
        <dbReference type="PROSITE" id="PS50157"/>
    </source>
</evidence>
<dbReference type="PROSITE" id="PS00028">
    <property type="entry name" value="ZINC_FINGER_C2H2_1"/>
    <property type="match status" value="3"/>
</dbReference>
<keyword evidence="3" id="KW-0862">Zinc</keyword>
<dbReference type="GO" id="GO:0042144">
    <property type="term" value="P:vacuole fusion, non-autophagic"/>
    <property type="evidence" value="ECO:0007669"/>
    <property type="project" value="TreeGrafter"/>
</dbReference>